<evidence type="ECO:0000256" key="1">
    <source>
        <dbReference type="SAM" id="Phobius"/>
    </source>
</evidence>
<name>A0ABQ9QJG2_9PEZI</name>
<keyword evidence="1" id="KW-0472">Membrane</keyword>
<accession>A0ABQ9QJG2</accession>
<sequence>MAMGNEEATIIVFMTEGSLPTAKACRKNMYRRMHDVPNSAGDVCRYMLNYPPLPVLDSFEMHPYLHSAFLYLLARLRGEALHRIAGFTRAGIAFLRDASGHELESSGLEDQVTLRFAIYLPVFLIALLAIALVDALLSVTRREIERVM</sequence>
<dbReference type="RefSeq" id="XP_060373316.1">
    <property type="nucleotide sequence ID" value="XM_060532095.1"/>
</dbReference>
<organism evidence="2 3">
    <name type="scientific">Colletotrichum tamarilloi</name>
    <dbReference type="NCBI Taxonomy" id="1209934"/>
    <lineage>
        <taxon>Eukaryota</taxon>
        <taxon>Fungi</taxon>
        <taxon>Dikarya</taxon>
        <taxon>Ascomycota</taxon>
        <taxon>Pezizomycotina</taxon>
        <taxon>Sordariomycetes</taxon>
        <taxon>Hypocreomycetidae</taxon>
        <taxon>Glomerellales</taxon>
        <taxon>Glomerellaceae</taxon>
        <taxon>Colletotrichum</taxon>
        <taxon>Colletotrichum acutatum species complex</taxon>
    </lineage>
</organism>
<feature type="transmembrane region" description="Helical" evidence="1">
    <location>
        <begin position="116"/>
        <end position="139"/>
    </location>
</feature>
<keyword evidence="1" id="KW-0812">Transmembrane</keyword>
<proteinExistence type="predicted"/>
<dbReference type="Proteomes" id="UP001227543">
    <property type="component" value="Unassembled WGS sequence"/>
</dbReference>
<reference evidence="2 3" key="1">
    <citation type="submission" date="2016-10" db="EMBL/GenBank/DDBJ databases">
        <title>The genome sequence of Colletotrichum fioriniae PJ7.</title>
        <authorList>
            <person name="Baroncelli R."/>
        </authorList>
    </citation>
    <scope>NUCLEOTIDE SEQUENCE [LARGE SCALE GENOMIC DNA]</scope>
    <source>
        <strain evidence="2 3">Tom-12</strain>
    </source>
</reference>
<evidence type="ECO:0000313" key="3">
    <source>
        <dbReference type="Proteomes" id="UP001227543"/>
    </source>
</evidence>
<keyword evidence="1" id="KW-1133">Transmembrane helix</keyword>
<protein>
    <submittedName>
        <fullName evidence="2">Uncharacterized protein</fullName>
    </submittedName>
</protein>
<gene>
    <name evidence="2" type="ORF">CTAM01_16102</name>
</gene>
<keyword evidence="3" id="KW-1185">Reference proteome</keyword>
<evidence type="ECO:0000313" key="2">
    <source>
        <dbReference type="EMBL" id="KAK1473321.1"/>
    </source>
</evidence>
<dbReference type="EMBL" id="MLFU01000197">
    <property type="protein sequence ID" value="KAK1473321.1"/>
    <property type="molecule type" value="Genomic_DNA"/>
</dbReference>
<comment type="caution">
    <text evidence="2">The sequence shown here is derived from an EMBL/GenBank/DDBJ whole genome shotgun (WGS) entry which is preliminary data.</text>
</comment>
<dbReference type="GeneID" id="85416333"/>